<dbReference type="Pfam" id="PF14354">
    <property type="entry name" value="Lar_restr_allev"/>
    <property type="match status" value="1"/>
</dbReference>
<feature type="region of interest" description="Disordered" evidence="1">
    <location>
        <begin position="152"/>
        <end position="181"/>
    </location>
</feature>
<dbReference type="Proteomes" id="UP000194139">
    <property type="component" value="Chromosome"/>
</dbReference>
<evidence type="ECO:0000256" key="1">
    <source>
        <dbReference type="SAM" id="MobiDB-lite"/>
    </source>
</evidence>
<gene>
    <name evidence="2" type="ORF">CAL13_08675</name>
</gene>
<dbReference type="AlphaFoldDB" id="A0A1W6Z097"/>
<keyword evidence="3" id="KW-1185">Reference proteome</keyword>
<organism evidence="2 3">
    <name type="scientific">Bordetella genomosp. 9</name>
    <dbReference type="NCBI Taxonomy" id="1416803"/>
    <lineage>
        <taxon>Bacteria</taxon>
        <taxon>Pseudomonadati</taxon>
        <taxon>Pseudomonadota</taxon>
        <taxon>Betaproteobacteria</taxon>
        <taxon>Burkholderiales</taxon>
        <taxon>Alcaligenaceae</taxon>
        <taxon>Bordetella</taxon>
    </lineage>
</organism>
<proteinExistence type="predicted"/>
<dbReference type="EMBL" id="CP021109">
    <property type="protein sequence ID" value="ARP86263.1"/>
    <property type="molecule type" value="Genomic_DNA"/>
</dbReference>
<protein>
    <submittedName>
        <fullName evidence="2">Uncharacterized protein</fullName>
    </submittedName>
</protein>
<reference evidence="2 3" key="1">
    <citation type="submission" date="2017-05" db="EMBL/GenBank/DDBJ databases">
        <title>Complete and WGS of Bordetella genogroups.</title>
        <authorList>
            <person name="Spilker T."/>
            <person name="LiPuma J."/>
        </authorList>
    </citation>
    <scope>NUCLEOTIDE SEQUENCE [LARGE SCALE GENOMIC DNA]</scope>
    <source>
        <strain evidence="2 3">AU17164</strain>
    </source>
</reference>
<accession>A0A1W6Z097</accession>
<evidence type="ECO:0000313" key="3">
    <source>
        <dbReference type="Proteomes" id="UP000194139"/>
    </source>
</evidence>
<name>A0A1W6Z097_9BORD</name>
<sequence length="332" mass="36644">MTGRMMSHRRRRAMSLHGAPLAESRVLRVATLTPHRLHNASRAKASRAAITSRAQYVEHRLHRGMAMDDKHLLELAAKLKPCPFCGSPGALEHASGSWGYYPGKWWVKCPSCGVSGKGFEDEKWESGKGTTNISAQAKGDAIAWWNRRASPAQQAGGFSPSDDPKTRASTGSEGGGIAQQGAPTDAELIGIAVDEFDIDYDRMPYSVVKFARRVLARYAPAQDAEPIAWESTTPVYFKYITDSQYRKFSAKVRAWYRPYRCATCAKDAERVKDAALHPNHLLDLRYILAVLERLSKAAPKDSELSAAVTGMRYVVSRTEDTARAQRAGEEAS</sequence>
<evidence type="ECO:0000313" key="2">
    <source>
        <dbReference type="EMBL" id="ARP86263.1"/>
    </source>
</evidence>